<sequence>MKSFFSSAAMLALAASVASYDISTPSDEDGSVWAALSGQEGSSVARRVTNRPSKRQTGWNPPSALVTPLKQVWDHQVATYSQGLYGFKNFGWDQLMAADGTVNLCVRWESSASVTEAQRAQIAEAASRSYAKWFEWLYGFDGFPYTNIPVKITGWAVRDKALLQGSTAGIDVYTEKDGEGAPQCATACGRFFNQNGDYSRCPGGASRRYDQTLWLTDGFSGGAGGDWGSRVGREYFMGALAQENIHIYQHEIGHTFGLDDFYDWTPSGVNSFVMLAGSSNKITDFDGWMLRNWWYELSRNRSWQGRAAATPATTKPVAAATTTRPAAAATTSKAAATTTKAAAAVTTSKAAATTSKAAAAPATTKAATAPAPTSATGAVVGQWGQCGGTGFKGPTQCAAGLKCNVINPYYSQCL</sequence>
<organism evidence="5 6">
    <name type="scientific">Plectosphaerella cucumerina</name>
    <dbReference type="NCBI Taxonomy" id="40658"/>
    <lineage>
        <taxon>Eukaryota</taxon>
        <taxon>Fungi</taxon>
        <taxon>Dikarya</taxon>
        <taxon>Ascomycota</taxon>
        <taxon>Pezizomycotina</taxon>
        <taxon>Sordariomycetes</taxon>
        <taxon>Hypocreomycetidae</taxon>
        <taxon>Glomerellales</taxon>
        <taxon>Plectosphaerellaceae</taxon>
        <taxon>Plectosphaerella</taxon>
    </lineage>
</organism>
<dbReference type="GO" id="GO:0005576">
    <property type="term" value="C:extracellular region"/>
    <property type="evidence" value="ECO:0007669"/>
    <property type="project" value="InterPro"/>
</dbReference>
<protein>
    <submittedName>
        <fullName evidence="5">Cellulose-binding family II</fullName>
    </submittedName>
</protein>
<feature type="signal peptide" evidence="3">
    <location>
        <begin position="1"/>
        <end position="19"/>
    </location>
</feature>
<dbReference type="Proteomes" id="UP000813385">
    <property type="component" value="Unassembled WGS sequence"/>
</dbReference>
<evidence type="ECO:0000313" key="6">
    <source>
        <dbReference type="Proteomes" id="UP000813385"/>
    </source>
</evidence>
<dbReference type="GO" id="GO:0005975">
    <property type="term" value="P:carbohydrate metabolic process"/>
    <property type="evidence" value="ECO:0007669"/>
    <property type="project" value="InterPro"/>
</dbReference>
<evidence type="ECO:0000256" key="2">
    <source>
        <dbReference type="SAM" id="MobiDB-lite"/>
    </source>
</evidence>
<dbReference type="PROSITE" id="PS51164">
    <property type="entry name" value="CBM1_2"/>
    <property type="match status" value="1"/>
</dbReference>
<name>A0A8K0TM49_9PEZI</name>
<feature type="region of interest" description="Disordered" evidence="2">
    <location>
        <begin position="306"/>
        <end position="331"/>
    </location>
</feature>
<reference evidence="5" key="1">
    <citation type="journal article" date="2021" name="Nat. Commun.">
        <title>Genetic determinants of endophytism in the Arabidopsis root mycobiome.</title>
        <authorList>
            <person name="Mesny F."/>
            <person name="Miyauchi S."/>
            <person name="Thiergart T."/>
            <person name="Pickel B."/>
            <person name="Atanasova L."/>
            <person name="Karlsson M."/>
            <person name="Huettel B."/>
            <person name="Barry K.W."/>
            <person name="Haridas S."/>
            <person name="Chen C."/>
            <person name="Bauer D."/>
            <person name="Andreopoulos W."/>
            <person name="Pangilinan J."/>
            <person name="LaButti K."/>
            <person name="Riley R."/>
            <person name="Lipzen A."/>
            <person name="Clum A."/>
            <person name="Drula E."/>
            <person name="Henrissat B."/>
            <person name="Kohler A."/>
            <person name="Grigoriev I.V."/>
            <person name="Martin F.M."/>
            <person name="Hacquard S."/>
        </authorList>
    </citation>
    <scope>NUCLEOTIDE SEQUENCE</scope>
    <source>
        <strain evidence="5">MPI-CAGE-AT-0016</strain>
    </source>
</reference>
<dbReference type="InterPro" id="IPR000254">
    <property type="entry name" value="CBD"/>
</dbReference>
<proteinExistence type="predicted"/>
<comment type="caution">
    <text evidence="5">The sequence shown here is derived from an EMBL/GenBank/DDBJ whole genome shotgun (WGS) entry which is preliminary data.</text>
</comment>
<keyword evidence="1 3" id="KW-0732">Signal</keyword>
<dbReference type="SUPFAM" id="SSF55486">
    <property type="entry name" value="Metalloproteases ('zincins'), catalytic domain"/>
    <property type="match status" value="1"/>
</dbReference>
<evidence type="ECO:0000256" key="3">
    <source>
        <dbReference type="SAM" id="SignalP"/>
    </source>
</evidence>
<dbReference type="EMBL" id="JAGPXD010000002">
    <property type="protein sequence ID" value="KAH7368028.1"/>
    <property type="molecule type" value="Genomic_DNA"/>
</dbReference>
<dbReference type="SUPFAM" id="SSF57180">
    <property type="entry name" value="Cellulose-binding domain"/>
    <property type="match status" value="1"/>
</dbReference>
<dbReference type="InterPro" id="IPR035971">
    <property type="entry name" value="CBD_sf"/>
</dbReference>
<dbReference type="GO" id="GO:0030248">
    <property type="term" value="F:cellulose binding"/>
    <property type="evidence" value="ECO:0007669"/>
    <property type="project" value="InterPro"/>
</dbReference>
<dbReference type="PANTHER" id="PTHR35606:SF4">
    <property type="entry name" value="CELLULOSE-BINDING FAMILY II PROTEIN"/>
    <property type="match status" value="1"/>
</dbReference>
<evidence type="ECO:0000256" key="1">
    <source>
        <dbReference type="ARBA" id="ARBA00022729"/>
    </source>
</evidence>
<keyword evidence="6" id="KW-1185">Reference proteome</keyword>
<evidence type="ECO:0000259" key="4">
    <source>
        <dbReference type="PROSITE" id="PS51164"/>
    </source>
</evidence>
<dbReference type="PROSITE" id="PS00562">
    <property type="entry name" value="CBM1_1"/>
    <property type="match status" value="1"/>
</dbReference>
<dbReference type="SMART" id="SM00236">
    <property type="entry name" value="fCBD"/>
    <property type="match status" value="1"/>
</dbReference>
<gene>
    <name evidence="5" type="ORF">B0T11DRAFT_326248</name>
</gene>
<dbReference type="OrthoDB" id="94998at2759"/>
<dbReference type="Pfam" id="PF00734">
    <property type="entry name" value="CBM_1"/>
    <property type="match status" value="1"/>
</dbReference>
<feature type="chain" id="PRO_5035452418" evidence="3">
    <location>
        <begin position="20"/>
        <end position="414"/>
    </location>
</feature>
<accession>A0A8K0TM49</accession>
<evidence type="ECO:0000313" key="5">
    <source>
        <dbReference type="EMBL" id="KAH7368028.1"/>
    </source>
</evidence>
<dbReference type="AlphaFoldDB" id="A0A8K0TM49"/>
<dbReference type="PANTHER" id="PTHR35606">
    <property type="entry name" value="CELLULOSE-BINDING FAMILY II PROTEIN"/>
    <property type="match status" value="1"/>
</dbReference>
<feature type="domain" description="CBM1" evidence="4">
    <location>
        <begin position="378"/>
        <end position="414"/>
    </location>
</feature>